<dbReference type="InterPro" id="IPR017441">
    <property type="entry name" value="Protein_kinase_ATP_BS"/>
</dbReference>
<keyword evidence="3" id="KW-0808">Transferase</keyword>
<keyword evidence="3" id="KW-0418">Kinase</keyword>
<dbReference type="Gene3D" id="3.80.10.10">
    <property type="entry name" value="Ribonuclease Inhibitor"/>
    <property type="match status" value="1"/>
</dbReference>
<accession>A0A8H4AKZ0</accession>
<dbReference type="PANTHER" id="PTHR44329">
    <property type="entry name" value="SERINE/THREONINE-PROTEIN KINASE TNNI3K-RELATED"/>
    <property type="match status" value="1"/>
</dbReference>
<dbReference type="AlphaFoldDB" id="A0A8H4AKZ0"/>
<dbReference type="InterPro" id="IPR011009">
    <property type="entry name" value="Kinase-like_dom_sf"/>
</dbReference>
<dbReference type="PROSITE" id="PS00107">
    <property type="entry name" value="PROTEIN_KINASE_ATP"/>
    <property type="match status" value="1"/>
</dbReference>
<feature type="binding site" evidence="1">
    <location>
        <position position="55"/>
    </location>
    <ligand>
        <name>ATP</name>
        <dbReference type="ChEBI" id="CHEBI:30616"/>
    </ligand>
</feature>
<organism evidence="3 4">
    <name type="scientific">Gigaspora margarita</name>
    <dbReference type="NCBI Taxonomy" id="4874"/>
    <lineage>
        <taxon>Eukaryota</taxon>
        <taxon>Fungi</taxon>
        <taxon>Fungi incertae sedis</taxon>
        <taxon>Mucoromycota</taxon>
        <taxon>Glomeromycotina</taxon>
        <taxon>Glomeromycetes</taxon>
        <taxon>Diversisporales</taxon>
        <taxon>Gigasporaceae</taxon>
        <taxon>Gigaspora</taxon>
    </lineage>
</organism>
<evidence type="ECO:0000256" key="1">
    <source>
        <dbReference type="PROSITE-ProRule" id="PRU10141"/>
    </source>
</evidence>
<dbReference type="GO" id="GO:0004674">
    <property type="term" value="F:protein serine/threonine kinase activity"/>
    <property type="evidence" value="ECO:0007669"/>
    <property type="project" value="TreeGrafter"/>
</dbReference>
<keyword evidence="4" id="KW-1185">Reference proteome</keyword>
<evidence type="ECO:0000313" key="4">
    <source>
        <dbReference type="Proteomes" id="UP000439903"/>
    </source>
</evidence>
<dbReference type="OrthoDB" id="346907at2759"/>
<feature type="domain" description="Protein kinase" evidence="2">
    <location>
        <begin position="26"/>
        <end position="284"/>
    </location>
</feature>
<dbReference type="InterPro" id="IPR032675">
    <property type="entry name" value="LRR_dom_sf"/>
</dbReference>
<dbReference type="PROSITE" id="PS50011">
    <property type="entry name" value="PROTEIN_KINASE_DOM"/>
    <property type="match status" value="1"/>
</dbReference>
<dbReference type="Pfam" id="PF07714">
    <property type="entry name" value="PK_Tyr_Ser-Thr"/>
    <property type="match status" value="1"/>
</dbReference>
<dbReference type="SUPFAM" id="SSF56112">
    <property type="entry name" value="Protein kinase-like (PK-like)"/>
    <property type="match status" value="1"/>
</dbReference>
<name>A0A8H4AKZ0_GIGMA</name>
<dbReference type="Proteomes" id="UP000439903">
    <property type="component" value="Unassembled WGS sequence"/>
</dbReference>
<proteinExistence type="predicted"/>
<evidence type="ECO:0000313" key="3">
    <source>
        <dbReference type="EMBL" id="KAF0508292.1"/>
    </source>
</evidence>
<comment type="caution">
    <text evidence="3">The sequence shown here is derived from an EMBL/GenBank/DDBJ whole genome shotgun (WGS) entry which is preliminary data.</text>
</comment>
<dbReference type="InterPro" id="IPR051681">
    <property type="entry name" value="Ser/Thr_Kinases-Pseudokinases"/>
</dbReference>
<dbReference type="EMBL" id="WTPW01000467">
    <property type="protein sequence ID" value="KAF0508292.1"/>
    <property type="molecule type" value="Genomic_DNA"/>
</dbReference>
<keyword evidence="1" id="KW-0547">Nucleotide-binding</keyword>
<dbReference type="PRINTS" id="PR00109">
    <property type="entry name" value="TYRKINASE"/>
</dbReference>
<protein>
    <submittedName>
        <fullName evidence="3">Kinase-like protein</fullName>
    </submittedName>
</protein>
<reference evidence="3 4" key="1">
    <citation type="journal article" date="2019" name="Environ. Microbiol.">
        <title>At the nexus of three kingdoms: the genome of the mycorrhizal fungus Gigaspora margarita provides insights into plant, endobacterial and fungal interactions.</title>
        <authorList>
            <person name="Venice F."/>
            <person name="Ghignone S."/>
            <person name="Salvioli di Fossalunga A."/>
            <person name="Amselem J."/>
            <person name="Novero M."/>
            <person name="Xianan X."/>
            <person name="Sedzielewska Toro K."/>
            <person name="Morin E."/>
            <person name="Lipzen A."/>
            <person name="Grigoriev I.V."/>
            <person name="Henrissat B."/>
            <person name="Martin F.M."/>
            <person name="Bonfante P."/>
        </authorList>
    </citation>
    <scope>NUCLEOTIDE SEQUENCE [LARGE SCALE GENOMIC DNA]</scope>
    <source>
        <strain evidence="3 4">BEG34</strain>
    </source>
</reference>
<sequence length="443" mass="51519">MADSSNKWLEIAFSEQYINCYPYSQFTNFERIGQGGFGTVFKSEWKDRELTVALKTLKNLDKNCKNFIKELILLLKVGFHPNVISFYGVTKDPYNEYYNLVLEFANDGNLQEYLKRRFSSLQWIDKLGIAREVAKGLLFLHVNNIIHRDLHSKNILVHENKIKIADFGLSKHMDEESKTSNSIIYGIQSYIDPQCFKDPLYKRNKKSDIYSFGVILWEISSGQPPFHSFASKEAIPYHVTQGRREKPVENTPHQYTQLYSECWDMEPAKRPETKKIFDVLNQLISDEEQKQNISELFNSQFNNEQLKIPDFSDAQLKDWDEKNLGICLTASDFGWEKEYNIRNQREEAKEHFNARNYVKALEIWKNILMNYNHTPEDQKNASKWSLESQILDAGSVKLLAEALRSNTILTSLNLEKNQMNAEAGKVLAEALYKNTTLSTLSQQ</sequence>
<gene>
    <name evidence="3" type="ORF">F8M41_018790</name>
</gene>
<evidence type="ECO:0000259" key="2">
    <source>
        <dbReference type="PROSITE" id="PS50011"/>
    </source>
</evidence>
<keyword evidence="1" id="KW-0067">ATP-binding</keyword>
<dbReference type="GO" id="GO:0005524">
    <property type="term" value="F:ATP binding"/>
    <property type="evidence" value="ECO:0007669"/>
    <property type="project" value="UniProtKB-UniRule"/>
</dbReference>
<dbReference type="Gene3D" id="1.10.510.10">
    <property type="entry name" value="Transferase(Phosphotransferase) domain 1"/>
    <property type="match status" value="1"/>
</dbReference>
<dbReference type="SUPFAM" id="SSF52047">
    <property type="entry name" value="RNI-like"/>
    <property type="match status" value="1"/>
</dbReference>
<dbReference type="InterPro" id="IPR001245">
    <property type="entry name" value="Ser-Thr/Tyr_kinase_cat_dom"/>
</dbReference>
<dbReference type="InterPro" id="IPR000719">
    <property type="entry name" value="Prot_kinase_dom"/>
</dbReference>